<dbReference type="SUPFAM" id="SSF57535">
    <property type="entry name" value="Complement control module/SCR domain"/>
    <property type="match status" value="4"/>
</dbReference>
<keyword evidence="2 7" id="KW-0732">Signal</keyword>
<evidence type="ECO:0000259" key="8">
    <source>
        <dbReference type="PROSITE" id="PS50923"/>
    </source>
</evidence>
<feature type="signal peptide" evidence="7">
    <location>
        <begin position="1"/>
        <end position="35"/>
    </location>
</feature>
<dbReference type="Proteomes" id="UP000694389">
    <property type="component" value="Unassembled WGS sequence"/>
</dbReference>
<dbReference type="Pfam" id="PF00084">
    <property type="entry name" value="Sushi"/>
    <property type="match status" value="4"/>
</dbReference>
<evidence type="ECO:0000256" key="6">
    <source>
        <dbReference type="PROSITE-ProRule" id="PRU00302"/>
    </source>
</evidence>
<reference evidence="9" key="2">
    <citation type="submission" date="2025-09" db="UniProtKB">
        <authorList>
            <consortium name="Ensembl"/>
        </authorList>
    </citation>
    <scope>IDENTIFICATION</scope>
</reference>
<evidence type="ECO:0000256" key="7">
    <source>
        <dbReference type="SAM" id="SignalP"/>
    </source>
</evidence>
<protein>
    <recommendedName>
        <fullName evidence="8">Sushi domain-containing protein</fullName>
    </recommendedName>
</protein>
<keyword evidence="10" id="KW-1185">Reference proteome</keyword>
<evidence type="ECO:0000313" key="9">
    <source>
        <dbReference type="Ensembl" id="ENSDLAP00005046249.1"/>
    </source>
</evidence>
<keyword evidence="3" id="KW-0677">Repeat</keyword>
<keyword evidence="5" id="KW-0325">Glycoprotein</keyword>
<dbReference type="CDD" id="cd00033">
    <property type="entry name" value="CCP"/>
    <property type="match status" value="4"/>
</dbReference>
<feature type="disulfide bond" evidence="6">
    <location>
        <begin position="71"/>
        <end position="98"/>
    </location>
</feature>
<dbReference type="InterPro" id="IPR000436">
    <property type="entry name" value="Sushi_SCR_CCP_dom"/>
</dbReference>
<keyword evidence="1 6" id="KW-0768">Sushi</keyword>
<keyword evidence="4 6" id="KW-1015">Disulfide bond</keyword>
<dbReference type="Ensembl" id="ENSDLAT00005049353.2">
    <property type="protein sequence ID" value="ENSDLAP00005046249.1"/>
    <property type="gene ID" value="ENSDLAG00005020455.2"/>
</dbReference>
<reference evidence="9" key="1">
    <citation type="submission" date="2025-08" db="UniProtKB">
        <authorList>
            <consortium name="Ensembl"/>
        </authorList>
    </citation>
    <scope>IDENTIFICATION</scope>
</reference>
<feature type="chain" id="PRO_5034475011" description="Sushi domain-containing protein" evidence="7">
    <location>
        <begin position="36"/>
        <end position="306"/>
    </location>
</feature>
<feature type="disulfide bond" evidence="6">
    <location>
        <begin position="241"/>
        <end position="268"/>
    </location>
</feature>
<dbReference type="InterPro" id="IPR035976">
    <property type="entry name" value="Sushi/SCR/CCP_sf"/>
</dbReference>
<proteinExistence type="predicted"/>
<feature type="domain" description="Sushi" evidence="8">
    <location>
        <begin position="36"/>
        <end position="100"/>
    </location>
</feature>
<feature type="domain" description="Sushi" evidence="8">
    <location>
        <begin position="153"/>
        <end position="210"/>
    </location>
</feature>
<dbReference type="PANTHER" id="PTHR46393">
    <property type="entry name" value="SUSHI DOMAIN-CONTAINING PROTEIN"/>
    <property type="match status" value="1"/>
</dbReference>
<evidence type="ECO:0000256" key="4">
    <source>
        <dbReference type="ARBA" id="ARBA00023157"/>
    </source>
</evidence>
<sequence length="306" mass="33455">MPWSPLHHLHPIITSFPIVFVALVKYLQLSTICSAGGCGVPVTSSNSNAHLADMYITKTSFASGDTVNYTCDVGHIQAGGSRYRRCINGKWTTLRLKCERKPCGSAGEIANGQFMYSGVEFGDTAEAVCDEGHHLVGRATRTCTSRGWDGRVPVCEGAVTASFVKGRQEPPYTYRSAIRYRCSVGFLNGPREIWCTEDGTWSDSPTKCEEITCPSPKVPGAIWAGAPKKLYQFRDTLSIECYRGYRSTGPSDVTCGNDGRWYPGLPRCTRISFHEQTTITIQAIIHKTNQVAGKKLILGRGGLLGD</sequence>
<evidence type="ECO:0000256" key="2">
    <source>
        <dbReference type="ARBA" id="ARBA00022729"/>
    </source>
</evidence>
<feature type="domain" description="Sushi" evidence="8">
    <location>
        <begin position="211"/>
        <end position="270"/>
    </location>
</feature>
<accession>A0A8C4HQM5</accession>
<organism evidence="9 10">
    <name type="scientific">Dicentrarchus labrax</name>
    <name type="common">European seabass</name>
    <name type="synonym">Morone labrax</name>
    <dbReference type="NCBI Taxonomy" id="13489"/>
    <lineage>
        <taxon>Eukaryota</taxon>
        <taxon>Metazoa</taxon>
        <taxon>Chordata</taxon>
        <taxon>Craniata</taxon>
        <taxon>Vertebrata</taxon>
        <taxon>Euteleostomi</taxon>
        <taxon>Actinopterygii</taxon>
        <taxon>Neopterygii</taxon>
        <taxon>Teleostei</taxon>
        <taxon>Neoteleostei</taxon>
        <taxon>Acanthomorphata</taxon>
        <taxon>Eupercaria</taxon>
        <taxon>Moronidae</taxon>
        <taxon>Dicentrarchus</taxon>
    </lineage>
</organism>
<comment type="caution">
    <text evidence="6">Lacks conserved residue(s) required for the propagation of feature annotation.</text>
</comment>
<dbReference type="PROSITE" id="PS50923">
    <property type="entry name" value="SUSHI"/>
    <property type="match status" value="3"/>
</dbReference>
<dbReference type="Gene3D" id="2.10.70.10">
    <property type="entry name" value="Complement Module, domain 1"/>
    <property type="match status" value="4"/>
</dbReference>
<evidence type="ECO:0000256" key="5">
    <source>
        <dbReference type="ARBA" id="ARBA00023180"/>
    </source>
</evidence>
<evidence type="ECO:0000256" key="3">
    <source>
        <dbReference type="ARBA" id="ARBA00022737"/>
    </source>
</evidence>
<dbReference type="SMART" id="SM00032">
    <property type="entry name" value="CCP"/>
    <property type="match status" value="4"/>
</dbReference>
<dbReference type="PANTHER" id="PTHR46393:SF7">
    <property type="entry name" value="COMPLEMENT C2"/>
    <property type="match status" value="1"/>
</dbReference>
<dbReference type="AlphaFoldDB" id="A0A8C4HQM5"/>
<evidence type="ECO:0000313" key="10">
    <source>
        <dbReference type="Proteomes" id="UP000694389"/>
    </source>
</evidence>
<evidence type="ECO:0000256" key="1">
    <source>
        <dbReference type="ARBA" id="ARBA00022659"/>
    </source>
</evidence>
<name>A0A8C4HQM5_DICLA</name>
<dbReference type="GeneTree" id="ENSGT00940000154967"/>